<reference evidence="1 2" key="1">
    <citation type="submission" date="2020-10" db="EMBL/GenBank/DDBJ databases">
        <title>Phylogeny of dyella-like bacteria.</title>
        <authorList>
            <person name="Fu J."/>
        </authorList>
    </citation>
    <scope>NUCLEOTIDE SEQUENCE [LARGE SCALE GENOMIC DNA]</scope>
    <source>
        <strain evidence="1 2">Gsoil3046</strain>
    </source>
</reference>
<accession>A0ABW8JSY7</accession>
<gene>
    <name evidence="1" type="ORF">ISP17_09725</name>
</gene>
<protein>
    <recommendedName>
        <fullName evidence="3">Htaa domain-containing protein</fullName>
    </recommendedName>
</protein>
<sequence length="193" mass="20193">MASLLPAELAWYVTGRFYAAPDGAMADYGYFLHLGPIAPLFTGTPGEASAHFTFAAQPFTATPVSNGALQLGMDAVGDFSVYLQREPAGDFDHPESFARGERIATFRRSCVVLGTTVHTAAAAHAPGLIALNAFTARLVESVPFTWAGRDHDLSQILGRGVTQFGTAATAAVPTATRPHDVVLPFSGSAIALG</sequence>
<dbReference type="RefSeq" id="WP_404632541.1">
    <property type="nucleotide sequence ID" value="NZ_JADIKM010000002.1"/>
</dbReference>
<comment type="caution">
    <text evidence="1">The sequence shown here is derived from an EMBL/GenBank/DDBJ whole genome shotgun (WGS) entry which is preliminary data.</text>
</comment>
<keyword evidence="2" id="KW-1185">Reference proteome</keyword>
<evidence type="ECO:0000313" key="1">
    <source>
        <dbReference type="EMBL" id="MFK2904245.1"/>
    </source>
</evidence>
<evidence type="ECO:0008006" key="3">
    <source>
        <dbReference type="Google" id="ProtNLM"/>
    </source>
</evidence>
<proteinExistence type="predicted"/>
<dbReference type="Proteomes" id="UP001620460">
    <property type="component" value="Unassembled WGS sequence"/>
</dbReference>
<evidence type="ECO:0000313" key="2">
    <source>
        <dbReference type="Proteomes" id="UP001620460"/>
    </source>
</evidence>
<dbReference type="EMBL" id="JADIKM010000002">
    <property type="protein sequence ID" value="MFK2904245.1"/>
    <property type="molecule type" value="Genomic_DNA"/>
</dbReference>
<name>A0ABW8JSY7_9GAMM</name>
<organism evidence="1 2">
    <name type="scientific">Dyella ginsengisoli</name>
    <dbReference type="NCBI Taxonomy" id="363848"/>
    <lineage>
        <taxon>Bacteria</taxon>
        <taxon>Pseudomonadati</taxon>
        <taxon>Pseudomonadota</taxon>
        <taxon>Gammaproteobacteria</taxon>
        <taxon>Lysobacterales</taxon>
        <taxon>Rhodanobacteraceae</taxon>
        <taxon>Dyella</taxon>
    </lineage>
</organism>